<evidence type="ECO:0000313" key="5">
    <source>
        <dbReference type="Proteomes" id="UP001158066"/>
    </source>
</evidence>
<feature type="region of interest" description="Disordered" evidence="1">
    <location>
        <begin position="37"/>
        <end position="75"/>
    </location>
</feature>
<keyword evidence="5" id="KW-1185">Reference proteome</keyword>
<dbReference type="RefSeq" id="WP_283408059.1">
    <property type="nucleotide sequence ID" value="NZ_FXUF01000002.1"/>
</dbReference>
<name>A0AA45WTU9_9CLOT</name>
<dbReference type="PROSITE" id="PS51257">
    <property type="entry name" value="PROKAR_LIPOPROTEIN"/>
    <property type="match status" value="1"/>
</dbReference>
<evidence type="ECO:0000259" key="3">
    <source>
        <dbReference type="Pfam" id="PF14257"/>
    </source>
</evidence>
<organism evidence="4 5">
    <name type="scientific">Anoxynatronum buryatiense</name>
    <dbReference type="NCBI Taxonomy" id="489973"/>
    <lineage>
        <taxon>Bacteria</taxon>
        <taxon>Bacillati</taxon>
        <taxon>Bacillota</taxon>
        <taxon>Clostridia</taxon>
        <taxon>Eubacteriales</taxon>
        <taxon>Clostridiaceae</taxon>
        <taxon>Anoxynatronum</taxon>
    </lineage>
</organism>
<evidence type="ECO:0000313" key="4">
    <source>
        <dbReference type="EMBL" id="SMP44189.1"/>
    </source>
</evidence>
<comment type="caution">
    <text evidence="4">The sequence shown here is derived from an EMBL/GenBank/DDBJ whole genome shotgun (WGS) entry which is preliminary data.</text>
</comment>
<gene>
    <name evidence="4" type="ORF">SAMN06296020_102147</name>
</gene>
<protein>
    <recommendedName>
        <fullName evidence="3">DUF4349 domain-containing protein</fullName>
    </recommendedName>
</protein>
<dbReference type="AlphaFoldDB" id="A0AA45WTU9"/>
<feature type="compositionally biased region" description="Low complexity" evidence="1">
    <location>
        <begin position="58"/>
        <end position="68"/>
    </location>
</feature>
<reference evidence="4" key="1">
    <citation type="submission" date="2017-05" db="EMBL/GenBank/DDBJ databases">
        <authorList>
            <person name="Varghese N."/>
            <person name="Submissions S."/>
        </authorList>
    </citation>
    <scope>NUCLEOTIDE SEQUENCE</scope>
    <source>
        <strain evidence="4">Su22</strain>
    </source>
</reference>
<dbReference type="EMBL" id="FXUF01000002">
    <property type="protein sequence ID" value="SMP44189.1"/>
    <property type="molecule type" value="Genomic_DNA"/>
</dbReference>
<keyword evidence="2" id="KW-1133">Transmembrane helix</keyword>
<keyword evidence="2" id="KW-0472">Membrane</keyword>
<feature type="transmembrane region" description="Helical" evidence="2">
    <location>
        <begin position="280"/>
        <end position="304"/>
    </location>
</feature>
<proteinExistence type="predicted"/>
<dbReference type="Pfam" id="PF14257">
    <property type="entry name" value="DUF4349"/>
    <property type="match status" value="1"/>
</dbReference>
<keyword evidence="2" id="KW-0812">Transmembrane</keyword>
<dbReference type="InterPro" id="IPR025645">
    <property type="entry name" value="DUF4349"/>
</dbReference>
<dbReference type="Proteomes" id="UP001158066">
    <property type="component" value="Unassembled WGS sequence"/>
</dbReference>
<accession>A0AA45WTU9</accession>
<sequence>MSTRTKNAFWQRNRNVVLVMMMIVLVTGMAGCSRSPEYATSDSGWDGSAVSESRSPDAMPAAEAPAEASGGGVDLSTVNQSQHKIIYSGEVSMETLDFDDAVAEIQAYVSRLGGYAESSYVEGRRIGQTANTSRRNASFTFRIPQQRFEGFTEGLKEFGNVLSASSHGENITEQYFDTEARLTSLRIQEERMLGLLERAESMEDILRIESELTHLRYQIESFTGSLQKWDNLVQFATMRVDLREVSEMTPDPDSRHWGTEISEAFKDSVIAVIRTLQNSVVVFIMFIPVAIVLLPLIFLARFVYRLIRRRISQRKKDPS</sequence>
<evidence type="ECO:0000256" key="1">
    <source>
        <dbReference type="SAM" id="MobiDB-lite"/>
    </source>
</evidence>
<evidence type="ECO:0000256" key="2">
    <source>
        <dbReference type="SAM" id="Phobius"/>
    </source>
</evidence>
<feature type="domain" description="DUF4349" evidence="3">
    <location>
        <begin position="84"/>
        <end position="299"/>
    </location>
</feature>